<accession>A0A4C1ZC06</accession>
<name>A0A4C1ZC06_EUMVA</name>
<dbReference type="Proteomes" id="UP000299102">
    <property type="component" value="Unassembled WGS sequence"/>
</dbReference>
<protein>
    <submittedName>
        <fullName evidence="1">Uncharacterized protein</fullName>
    </submittedName>
</protein>
<comment type="caution">
    <text evidence="1">The sequence shown here is derived from an EMBL/GenBank/DDBJ whole genome shotgun (WGS) entry which is preliminary data.</text>
</comment>
<keyword evidence="2" id="KW-1185">Reference proteome</keyword>
<proteinExistence type="predicted"/>
<dbReference type="EMBL" id="BGZK01001660">
    <property type="protein sequence ID" value="GBP84135.1"/>
    <property type="molecule type" value="Genomic_DNA"/>
</dbReference>
<dbReference type="AlphaFoldDB" id="A0A4C1ZC06"/>
<evidence type="ECO:0000313" key="2">
    <source>
        <dbReference type="Proteomes" id="UP000299102"/>
    </source>
</evidence>
<organism evidence="1 2">
    <name type="scientific">Eumeta variegata</name>
    <name type="common">Bagworm moth</name>
    <name type="synonym">Eumeta japonica</name>
    <dbReference type="NCBI Taxonomy" id="151549"/>
    <lineage>
        <taxon>Eukaryota</taxon>
        <taxon>Metazoa</taxon>
        <taxon>Ecdysozoa</taxon>
        <taxon>Arthropoda</taxon>
        <taxon>Hexapoda</taxon>
        <taxon>Insecta</taxon>
        <taxon>Pterygota</taxon>
        <taxon>Neoptera</taxon>
        <taxon>Endopterygota</taxon>
        <taxon>Lepidoptera</taxon>
        <taxon>Glossata</taxon>
        <taxon>Ditrysia</taxon>
        <taxon>Tineoidea</taxon>
        <taxon>Psychidae</taxon>
        <taxon>Oiketicinae</taxon>
        <taxon>Eumeta</taxon>
    </lineage>
</organism>
<sequence length="118" mass="12872">MRCLVEGGMGRWRGSGVVEDGVAYLYSLRVTQACSSIPNRDRVPGRGDTPGTTTDARQITSVVIIVVVRWLEAGFEGAAPAHRSQQSSPGSCRRTSYCERYHTHQASTCRDAADTIQQ</sequence>
<reference evidence="1 2" key="1">
    <citation type="journal article" date="2019" name="Commun. Biol.">
        <title>The bagworm genome reveals a unique fibroin gene that provides high tensile strength.</title>
        <authorList>
            <person name="Kono N."/>
            <person name="Nakamura H."/>
            <person name="Ohtoshi R."/>
            <person name="Tomita M."/>
            <person name="Numata K."/>
            <person name="Arakawa K."/>
        </authorList>
    </citation>
    <scope>NUCLEOTIDE SEQUENCE [LARGE SCALE GENOMIC DNA]</scope>
</reference>
<evidence type="ECO:0000313" key="1">
    <source>
        <dbReference type="EMBL" id="GBP84135.1"/>
    </source>
</evidence>
<gene>
    <name evidence="1" type="ORF">EVAR_49142_1</name>
</gene>